<dbReference type="InterPro" id="IPR039261">
    <property type="entry name" value="FNR_nucleotide-bd"/>
</dbReference>
<dbReference type="Gene3D" id="3.90.230.10">
    <property type="entry name" value="Creatinase/methionine aminopeptidase superfamily"/>
    <property type="match status" value="1"/>
</dbReference>
<proteinExistence type="predicted"/>
<dbReference type="Gene3D" id="3.40.50.80">
    <property type="entry name" value="Nucleotide-binding domain of ferredoxin-NADP reductase (FNR) module"/>
    <property type="match status" value="1"/>
</dbReference>
<dbReference type="Gene3D" id="2.40.30.10">
    <property type="entry name" value="Translation factors"/>
    <property type="match status" value="1"/>
</dbReference>
<gene>
    <name evidence="5" type="primary">nqrF_2</name>
    <name evidence="5" type="ORF">LMG3458_05800</name>
</gene>
<name>A0A6S7ANL4_9BURK</name>
<evidence type="ECO:0000259" key="4">
    <source>
        <dbReference type="PROSITE" id="PS51384"/>
    </source>
</evidence>
<accession>A0A6S7ANL4</accession>
<dbReference type="InterPro" id="IPR001433">
    <property type="entry name" value="OxRdtase_FAD/NAD-bd"/>
</dbReference>
<dbReference type="Pfam" id="PF00111">
    <property type="entry name" value="Fer2"/>
    <property type="match status" value="1"/>
</dbReference>
<dbReference type="InterPro" id="IPR036005">
    <property type="entry name" value="Creatinase/aminopeptidase-like"/>
</dbReference>
<evidence type="ECO:0000256" key="1">
    <source>
        <dbReference type="ARBA" id="ARBA00001974"/>
    </source>
</evidence>
<keyword evidence="2" id="KW-0408">Iron</keyword>
<dbReference type="InterPro" id="IPR050415">
    <property type="entry name" value="MRET"/>
</dbReference>
<comment type="cofactor">
    <cofactor evidence="1">
        <name>FAD</name>
        <dbReference type="ChEBI" id="CHEBI:57692"/>
    </cofactor>
</comment>
<dbReference type="InterPro" id="IPR001041">
    <property type="entry name" value="2Fe-2S_ferredoxin-type"/>
</dbReference>
<keyword evidence="2" id="KW-0411">Iron-sulfur</keyword>
<dbReference type="InterPro" id="IPR012675">
    <property type="entry name" value="Beta-grasp_dom_sf"/>
</dbReference>
<dbReference type="Pfam" id="PF00557">
    <property type="entry name" value="Peptidase_M24"/>
    <property type="match status" value="1"/>
</dbReference>
<organism evidence="5 6">
    <name type="scientific">Achromobacter deleyi</name>
    <dbReference type="NCBI Taxonomy" id="1353891"/>
    <lineage>
        <taxon>Bacteria</taxon>
        <taxon>Pseudomonadati</taxon>
        <taxon>Pseudomonadota</taxon>
        <taxon>Betaproteobacteria</taxon>
        <taxon>Burkholderiales</taxon>
        <taxon>Alcaligenaceae</taxon>
        <taxon>Achromobacter</taxon>
    </lineage>
</organism>
<dbReference type="InterPro" id="IPR008333">
    <property type="entry name" value="Cbr1-like_FAD-bd_dom"/>
</dbReference>
<sequence>MTTPSLYTITLDTGHFTTDGTTTLLDAALAQGVPVPFSCQRGECGSCRATVVDGCHERLAPPTERTYVTADDELLMCQCRAAGDLALRFPHWREPALQAQRREAVVVSRVPLTEDVTQLIVQVQGEDAFAWQPGQHVEFLLEDGSRRPFSIASLPSAAGPARLEFQIRRMPGGGFTERLLPRLMPDDTLALEGPLGGCTWPDEGWPDDIEHLVLLATGTGYAGVYPILMAGLQSPAIKSVTLYWGGRSADDCYAAPMLNALLGKGGFQWHAVVPQDDAGATPQAHAYVQDRAAAASHDWARTVVYACGNPAMVRAARDRLRQAGLPDDRFLSEAFVPATGAGPVVAPAPAHPWERVSPRFTMDGILRARRRSLTAVREIAALIQPGMTTREAITAADAHLRRMGASHNWHPTYVRFGADTQSPAVHPTDFQRRLGDKDMFVVDIGPVWDGYEGDYGDTFVVGADADRQRCAEAARQVFARTREAWLQGLSGAALYDRAEAYAREHGCELVREIPGHRVADFPHALYGKHQLADADFVPADGIWVLEIQVRDQTLPIGAFYEDVLLR</sequence>
<dbReference type="EMBL" id="CADIJO010000036">
    <property type="protein sequence ID" value="CAB3741094.1"/>
    <property type="molecule type" value="Genomic_DNA"/>
</dbReference>
<dbReference type="InterPro" id="IPR017927">
    <property type="entry name" value="FAD-bd_FR_type"/>
</dbReference>
<dbReference type="PANTHER" id="PTHR47354:SF5">
    <property type="entry name" value="PROTEIN RFBI"/>
    <property type="match status" value="1"/>
</dbReference>
<dbReference type="PANTHER" id="PTHR47354">
    <property type="entry name" value="NADH OXIDOREDUCTASE HCR"/>
    <property type="match status" value="1"/>
</dbReference>
<dbReference type="RefSeq" id="WP_175196037.1">
    <property type="nucleotide sequence ID" value="NZ_CADIJO010000036.1"/>
</dbReference>
<dbReference type="SUPFAM" id="SSF54292">
    <property type="entry name" value="2Fe-2S ferredoxin-like"/>
    <property type="match status" value="1"/>
</dbReference>
<dbReference type="Proteomes" id="UP000494111">
    <property type="component" value="Unassembled WGS sequence"/>
</dbReference>
<dbReference type="SUPFAM" id="SSF55920">
    <property type="entry name" value="Creatinase/aminopeptidase"/>
    <property type="match status" value="1"/>
</dbReference>
<keyword evidence="2" id="KW-0001">2Fe-2S</keyword>
<dbReference type="Pfam" id="PF00175">
    <property type="entry name" value="NAD_binding_1"/>
    <property type="match status" value="1"/>
</dbReference>
<dbReference type="CDD" id="cd00207">
    <property type="entry name" value="fer2"/>
    <property type="match status" value="1"/>
</dbReference>
<dbReference type="InterPro" id="IPR006058">
    <property type="entry name" value="2Fe2S_fd_BS"/>
</dbReference>
<keyword evidence="2" id="KW-0479">Metal-binding</keyword>
<dbReference type="CDD" id="cd01066">
    <property type="entry name" value="APP_MetAP"/>
    <property type="match status" value="1"/>
</dbReference>
<dbReference type="Pfam" id="PF00970">
    <property type="entry name" value="FAD_binding_6"/>
    <property type="match status" value="1"/>
</dbReference>
<dbReference type="PROSITE" id="PS51384">
    <property type="entry name" value="FAD_FR"/>
    <property type="match status" value="1"/>
</dbReference>
<evidence type="ECO:0000259" key="3">
    <source>
        <dbReference type="PROSITE" id="PS51085"/>
    </source>
</evidence>
<protein>
    <submittedName>
        <fullName evidence="5">Na(+)-translocating NADH-quinone reductase subunit F</fullName>
    </submittedName>
</protein>
<dbReference type="Gene3D" id="3.10.20.30">
    <property type="match status" value="1"/>
</dbReference>
<dbReference type="SUPFAM" id="SSF52343">
    <property type="entry name" value="Ferredoxin reductase-like, C-terminal NADP-linked domain"/>
    <property type="match status" value="1"/>
</dbReference>
<dbReference type="GO" id="GO:0051537">
    <property type="term" value="F:2 iron, 2 sulfur cluster binding"/>
    <property type="evidence" value="ECO:0007669"/>
    <property type="project" value="UniProtKB-KW"/>
</dbReference>
<dbReference type="AlphaFoldDB" id="A0A6S7ANL4"/>
<dbReference type="InterPro" id="IPR036010">
    <property type="entry name" value="2Fe-2S_ferredoxin-like_sf"/>
</dbReference>
<dbReference type="SUPFAM" id="SSF63380">
    <property type="entry name" value="Riboflavin synthase domain-like"/>
    <property type="match status" value="1"/>
</dbReference>
<reference evidence="5 6" key="1">
    <citation type="submission" date="2020-04" db="EMBL/GenBank/DDBJ databases">
        <authorList>
            <person name="De Canck E."/>
        </authorList>
    </citation>
    <scope>NUCLEOTIDE SEQUENCE [LARGE SCALE GENOMIC DNA]</scope>
    <source>
        <strain evidence="5 6">LMG 3458</strain>
    </source>
</reference>
<dbReference type="GO" id="GO:0016491">
    <property type="term" value="F:oxidoreductase activity"/>
    <property type="evidence" value="ECO:0007669"/>
    <property type="project" value="InterPro"/>
</dbReference>
<feature type="domain" description="FAD-binding FR-type" evidence="4">
    <location>
        <begin position="99"/>
        <end position="201"/>
    </location>
</feature>
<feature type="domain" description="2Fe-2S ferredoxin-type" evidence="3">
    <location>
        <begin position="7"/>
        <end position="93"/>
    </location>
</feature>
<evidence type="ECO:0000313" key="5">
    <source>
        <dbReference type="EMBL" id="CAB3741094.1"/>
    </source>
</evidence>
<dbReference type="PROSITE" id="PS51085">
    <property type="entry name" value="2FE2S_FER_2"/>
    <property type="match status" value="1"/>
</dbReference>
<dbReference type="PRINTS" id="PR00410">
    <property type="entry name" value="PHEHYDRXLASE"/>
</dbReference>
<evidence type="ECO:0000256" key="2">
    <source>
        <dbReference type="ARBA" id="ARBA00022714"/>
    </source>
</evidence>
<dbReference type="PROSITE" id="PS00197">
    <property type="entry name" value="2FE2S_FER_1"/>
    <property type="match status" value="1"/>
</dbReference>
<evidence type="ECO:0000313" key="6">
    <source>
        <dbReference type="Proteomes" id="UP000494111"/>
    </source>
</evidence>
<dbReference type="InterPro" id="IPR017938">
    <property type="entry name" value="Riboflavin_synthase-like_b-brl"/>
</dbReference>
<dbReference type="InterPro" id="IPR000994">
    <property type="entry name" value="Pept_M24"/>
</dbReference>